<dbReference type="InterPro" id="IPR045521">
    <property type="entry name" value="DUF6475"/>
</dbReference>
<comment type="caution">
    <text evidence="2">The sequence shown here is derived from an EMBL/GenBank/DDBJ whole genome shotgun (WGS) entry which is preliminary data.</text>
</comment>
<reference evidence="2 3" key="1">
    <citation type="submission" date="2020-06" db="EMBL/GenBank/DDBJ databases">
        <title>The genome sequence of Candidatus Regiella insecticola strain Tut.</title>
        <authorList>
            <person name="Nikoh N."/>
            <person name="Tsuchida T."/>
            <person name="Koga R."/>
            <person name="Oshima K."/>
            <person name="Hattori M."/>
            <person name="Fukatsu T."/>
        </authorList>
    </citation>
    <scope>NUCLEOTIDE SEQUENCE [LARGE SCALE GENOMIC DNA]</scope>
    <source>
        <strain evidence="2 3">Tut</strain>
    </source>
</reference>
<dbReference type="Pfam" id="PF20081">
    <property type="entry name" value="DUF6475"/>
    <property type="match status" value="1"/>
</dbReference>
<sequence length="196" mass="22453">MLLAEPFNRSLSMLGFEAYWRSLKLYSLAQVQQAILDYLRNPDNSKKCFATPPDLIALIVGDSHTRALQAWAHVTRKIRSTGRYESVKFDDPIIHQVINDMGGWIYLCRQPEKELPFLRHEFEKRYREGLNCPTSILPSHLNEKIEHLHGAQRSEQCNAKPVLITCRSNQAATKKNIGTMNQGSDRPCPFLSDKVT</sequence>
<accession>A0A6L2ZTC0</accession>
<dbReference type="AlphaFoldDB" id="A0A6L2ZTC0"/>
<organism evidence="2 3">
    <name type="scientific">Candidatus Regiella insecticola</name>
    <dbReference type="NCBI Taxonomy" id="138073"/>
    <lineage>
        <taxon>Bacteria</taxon>
        <taxon>Pseudomonadati</taxon>
        <taxon>Pseudomonadota</taxon>
        <taxon>Gammaproteobacteria</taxon>
        <taxon>Enterobacterales</taxon>
        <taxon>Enterobacteriaceae</taxon>
        <taxon>aphid secondary symbionts</taxon>
        <taxon>Candidatus Regiella</taxon>
    </lineage>
</organism>
<evidence type="ECO:0000259" key="1">
    <source>
        <dbReference type="Pfam" id="PF20081"/>
    </source>
</evidence>
<gene>
    <name evidence="2" type="ORF">RINTU1_34320</name>
</gene>
<evidence type="ECO:0000313" key="2">
    <source>
        <dbReference type="EMBL" id="GFN47388.1"/>
    </source>
</evidence>
<protein>
    <recommendedName>
        <fullName evidence="1">DUF6475 domain-containing protein</fullName>
    </recommendedName>
</protein>
<dbReference type="EMBL" id="BLXO01000010">
    <property type="protein sequence ID" value="GFN47388.1"/>
    <property type="molecule type" value="Genomic_DNA"/>
</dbReference>
<dbReference type="Proteomes" id="UP000504714">
    <property type="component" value="Unassembled WGS sequence"/>
</dbReference>
<name>A0A6L2ZTC0_9ENTR</name>
<proteinExistence type="predicted"/>
<evidence type="ECO:0000313" key="3">
    <source>
        <dbReference type="Proteomes" id="UP000504714"/>
    </source>
</evidence>
<feature type="domain" description="DUF6475" evidence="1">
    <location>
        <begin position="87"/>
        <end position="170"/>
    </location>
</feature>
<dbReference type="RefSeq" id="WP_176488858.1">
    <property type="nucleotide sequence ID" value="NZ_BLXO01000010.1"/>
</dbReference>